<keyword evidence="2" id="KW-1185">Reference proteome</keyword>
<organism evidence="1 2">
    <name type="scientific">Pristionchus pacificus</name>
    <name type="common">Parasitic nematode worm</name>
    <dbReference type="NCBI Taxonomy" id="54126"/>
    <lineage>
        <taxon>Eukaryota</taxon>
        <taxon>Metazoa</taxon>
        <taxon>Ecdysozoa</taxon>
        <taxon>Nematoda</taxon>
        <taxon>Chromadorea</taxon>
        <taxon>Rhabditida</taxon>
        <taxon>Rhabditina</taxon>
        <taxon>Diplogasteromorpha</taxon>
        <taxon>Diplogasteroidea</taxon>
        <taxon>Neodiplogasteridae</taxon>
        <taxon>Pristionchus</taxon>
    </lineage>
</organism>
<accession>A0A8R1Z2F3</accession>
<evidence type="ECO:0000313" key="1">
    <source>
        <dbReference type="EnsemblMetazoa" id="PPA43867.1"/>
    </source>
</evidence>
<dbReference type="Proteomes" id="UP000005239">
    <property type="component" value="Unassembled WGS sequence"/>
</dbReference>
<sequence length="84" mass="9855">MTRFAYSRLSTSDGDVEMQIRGGSARAKKIGTTETKRERVQRNFAYRSDRESKEYSKEYLQKIRQQIKQLDALNKVAQSEYVKT</sequence>
<evidence type="ECO:0000313" key="2">
    <source>
        <dbReference type="Proteomes" id="UP000005239"/>
    </source>
</evidence>
<protein>
    <submittedName>
        <fullName evidence="1">Uncharacterized protein</fullName>
    </submittedName>
</protein>
<dbReference type="EnsemblMetazoa" id="PPA43867.1">
    <property type="protein sequence ID" value="PPA43867.1"/>
    <property type="gene ID" value="WBGene00282236"/>
</dbReference>
<accession>A0A2A6B7E9</accession>
<dbReference type="AlphaFoldDB" id="A0A2A6B7E9"/>
<reference evidence="1" key="2">
    <citation type="submission" date="2022-06" db="UniProtKB">
        <authorList>
            <consortium name="EnsemblMetazoa"/>
        </authorList>
    </citation>
    <scope>IDENTIFICATION</scope>
    <source>
        <strain evidence="1">PS312</strain>
    </source>
</reference>
<proteinExistence type="predicted"/>
<gene>
    <name evidence="1" type="primary">WBGene00282236</name>
</gene>
<reference evidence="2" key="1">
    <citation type="journal article" date="2008" name="Nat. Genet.">
        <title>The Pristionchus pacificus genome provides a unique perspective on nematode lifestyle and parasitism.</title>
        <authorList>
            <person name="Dieterich C."/>
            <person name="Clifton S.W."/>
            <person name="Schuster L.N."/>
            <person name="Chinwalla A."/>
            <person name="Delehaunty K."/>
            <person name="Dinkelacker I."/>
            <person name="Fulton L."/>
            <person name="Fulton R."/>
            <person name="Godfrey J."/>
            <person name="Minx P."/>
            <person name="Mitreva M."/>
            <person name="Roeseler W."/>
            <person name="Tian H."/>
            <person name="Witte H."/>
            <person name="Yang S.P."/>
            <person name="Wilson R.K."/>
            <person name="Sommer R.J."/>
        </authorList>
    </citation>
    <scope>NUCLEOTIDE SEQUENCE [LARGE SCALE GENOMIC DNA]</scope>
    <source>
        <strain evidence="2">PS312</strain>
    </source>
</reference>
<name>A0A2A6B7E9_PRIPA</name>